<organism evidence="3 4">
    <name type="scientific">Dendryphion nanum</name>
    <dbReference type="NCBI Taxonomy" id="256645"/>
    <lineage>
        <taxon>Eukaryota</taxon>
        <taxon>Fungi</taxon>
        <taxon>Dikarya</taxon>
        <taxon>Ascomycota</taxon>
        <taxon>Pezizomycotina</taxon>
        <taxon>Dothideomycetes</taxon>
        <taxon>Pleosporomycetidae</taxon>
        <taxon>Pleosporales</taxon>
        <taxon>Torulaceae</taxon>
        <taxon>Dendryphion</taxon>
    </lineage>
</organism>
<accession>A0A9P9E246</accession>
<dbReference type="InterPro" id="IPR013830">
    <property type="entry name" value="SGNH_hydro"/>
</dbReference>
<keyword evidence="3" id="KW-0378">Hydrolase</keyword>
<dbReference type="AlphaFoldDB" id="A0A9P9E246"/>
<dbReference type="PANTHER" id="PTHR37981:SF1">
    <property type="entry name" value="SGNH HYDROLASE-TYPE ESTERASE DOMAIN-CONTAINING PROTEIN"/>
    <property type="match status" value="1"/>
</dbReference>
<dbReference type="InterPro" id="IPR037460">
    <property type="entry name" value="SEST-like"/>
</dbReference>
<dbReference type="EMBL" id="JAGMWT010000004">
    <property type="protein sequence ID" value="KAH7130030.1"/>
    <property type="molecule type" value="Genomic_DNA"/>
</dbReference>
<dbReference type="GO" id="GO:0006629">
    <property type="term" value="P:lipid metabolic process"/>
    <property type="evidence" value="ECO:0007669"/>
    <property type="project" value="TreeGrafter"/>
</dbReference>
<feature type="region of interest" description="Disordered" evidence="1">
    <location>
        <begin position="1"/>
        <end position="26"/>
    </location>
</feature>
<dbReference type="Pfam" id="PF13472">
    <property type="entry name" value="Lipase_GDSL_2"/>
    <property type="match status" value="1"/>
</dbReference>
<dbReference type="Proteomes" id="UP000700596">
    <property type="component" value="Unassembled WGS sequence"/>
</dbReference>
<evidence type="ECO:0000313" key="3">
    <source>
        <dbReference type="EMBL" id="KAH7130030.1"/>
    </source>
</evidence>
<dbReference type="OrthoDB" id="21678at2759"/>
<dbReference type="SUPFAM" id="SSF52266">
    <property type="entry name" value="SGNH hydrolase"/>
    <property type="match status" value="1"/>
</dbReference>
<dbReference type="GO" id="GO:0016788">
    <property type="term" value="F:hydrolase activity, acting on ester bonds"/>
    <property type="evidence" value="ECO:0007669"/>
    <property type="project" value="InterPro"/>
</dbReference>
<proteinExistence type="predicted"/>
<keyword evidence="4" id="KW-1185">Reference proteome</keyword>
<dbReference type="InterPro" id="IPR036514">
    <property type="entry name" value="SGNH_hydro_sf"/>
</dbReference>
<evidence type="ECO:0000313" key="4">
    <source>
        <dbReference type="Proteomes" id="UP000700596"/>
    </source>
</evidence>
<evidence type="ECO:0000259" key="2">
    <source>
        <dbReference type="Pfam" id="PF13472"/>
    </source>
</evidence>
<feature type="domain" description="SGNH hydrolase-type esterase" evidence="2">
    <location>
        <begin position="1"/>
        <end position="143"/>
    </location>
</feature>
<dbReference type="Gene3D" id="3.40.50.1110">
    <property type="entry name" value="SGNH hydrolase"/>
    <property type="match status" value="1"/>
</dbReference>
<protein>
    <submittedName>
        <fullName evidence="3">SGNH hydrolase-type esterase domain-containing protein</fullName>
    </submittedName>
</protein>
<dbReference type="CDD" id="cd01823">
    <property type="entry name" value="SEST_like"/>
    <property type="match status" value="1"/>
</dbReference>
<gene>
    <name evidence="3" type="ORF">B0J11DRAFT_577584</name>
</gene>
<dbReference type="PANTHER" id="PTHR37981">
    <property type="entry name" value="LIPASE 2"/>
    <property type="match status" value="1"/>
</dbReference>
<comment type="caution">
    <text evidence="3">The sequence shown here is derived from an EMBL/GenBank/DDBJ whole genome shotgun (WGS) entry which is preliminary data.</text>
</comment>
<sequence>MGDSFSAGPGAGEEWDNGGDGKGDSEHCMRRTGAYASLLQRDKDMLGDSHNLVFVSCTGDTTMELLDVSNPHNQIESIKEDVTLATLSIGGNDVLFGPIVKSCIYGAPFVGSCDENKSNGLKTLYSRDFFDRYNAVLNKILKKLQHAAGDQYTTLYQTSYIQFFDDWTNECDKATFHWWPAAHLMKKAVREEFNHMVHQLNEVLQY</sequence>
<reference evidence="3" key="1">
    <citation type="journal article" date="2021" name="Nat. Commun.">
        <title>Genetic determinants of endophytism in the Arabidopsis root mycobiome.</title>
        <authorList>
            <person name="Mesny F."/>
            <person name="Miyauchi S."/>
            <person name="Thiergart T."/>
            <person name="Pickel B."/>
            <person name="Atanasova L."/>
            <person name="Karlsson M."/>
            <person name="Huettel B."/>
            <person name="Barry K.W."/>
            <person name="Haridas S."/>
            <person name="Chen C."/>
            <person name="Bauer D."/>
            <person name="Andreopoulos W."/>
            <person name="Pangilinan J."/>
            <person name="LaButti K."/>
            <person name="Riley R."/>
            <person name="Lipzen A."/>
            <person name="Clum A."/>
            <person name="Drula E."/>
            <person name="Henrissat B."/>
            <person name="Kohler A."/>
            <person name="Grigoriev I.V."/>
            <person name="Martin F.M."/>
            <person name="Hacquard S."/>
        </authorList>
    </citation>
    <scope>NUCLEOTIDE SEQUENCE</scope>
    <source>
        <strain evidence="3">MPI-CAGE-CH-0243</strain>
    </source>
</reference>
<name>A0A9P9E246_9PLEO</name>
<evidence type="ECO:0000256" key="1">
    <source>
        <dbReference type="SAM" id="MobiDB-lite"/>
    </source>
</evidence>